<dbReference type="Pfam" id="PF01966">
    <property type="entry name" value="HD"/>
    <property type="match status" value="1"/>
</dbReference>
<dbReference type="Gene3D" id="1.10.3210.50">
    <property type="match status" value="1"/>
</dbReference>
<dbReference type="PROSITE" id="PS51831">
    <property type="entry name" value="HD"/>
    <property type="match status" value="1"/>
</dbReference>
<feature type="domain" description="HD" evidence="1">
    <location>
        <begin position="39"/>
        <end position="143"/>
    </location>
</feature>
<evidence type="ECO:0000313" key="3">
    <source>
        <dbReference type="Proteomes" id="UP000064967"/>
    </source>
</evidence>
<accession>A0A0K1PT92</accession>
<dbReference type="AlphaFoldDB" id="A0A0K1PT92"/>
<keyword evidence="2" id="KW-0378">Hydrolase</keyword>
<organism evidence="2 3">
    <name type="scientific">Labilithrix luteola</name>
    <dbReference type="NCBI Taxonomy" id="1391654"/>
    <lineage>
        <taxon>Bacteria</taxon>
        <taxon>Pseudomonadati</taxon>
        <taxon>Myxococcota</taxon>
        <taxon>Polyangia</taxon>
        <taxon>Polyangiales</taxon>
        <taxon>Labilitrichaceae</taxon>
        <taxon>Labilithrix</taxon>
    </lineage>
</organism>
<sequence length="223" mass="24578">MKSALPDGVVTPQGIEPTLFARLAETAQARAEGHEPAHDFFHVTRVMRNASMLARAEGANEAVVVTAALLHELFTYPKNHPDSSKAGDVCAEHARELLEKEGAPAEFTSAVCAAIRDHAFSKGAVPEALEAKLLQDADRLDALGAIGLARMWATCADMKRPFYAPNDPFCTEREPDDKSWGLDHVFKKLLLLPSRLHTNAARAIAEERVAFIRRFLEQLKREI</sequence>
<evidence type="ECO:0000313" key="2">
    <source>
        <dbReference type="EMBL" id="AKU96349.1"/>
    </source>
</evidence>
<evidence type="ECO:0000259" key="1">
    <source>
        <dbReference type="PROSITE" id="PS51831"/>
    </source>
</evidence>
<dbReference type="OrthoDB" id="9797344at2"/>
<gene>
    <name evidence="2" type="ORF">AKJ09_03013</name>
</gene>
<dbReference type="InterPro" id="IPR003607">
    <property type="entry name" value="HD/PDEase_dom"/>
</dbReference>
<dbReference type="GO" id="GO:0016787">
    <property type="term" value="F:hydrolase activity"/>
    <property type="evidence" value="ECO:0007669"/>
    <property type="project" value="UniProtKB-KW"/>
</dbReference>
<dbReference type="KEGG" id="llu:AKJ09_03013"/>
<name>A0A0K1PT92_9BACT</name>
<dbReference type="RefSeq" id="WP_146647652.1">
    <property type="nucleotide sequence ID" value="NZ_CP012333.1"/>
</dbReference>
<dbReference type="InterPro" id="IPR006674">
    <property type="entry name" value="HD_domain"/>
</dbReference>
<proteinExistence type="predicted"/>
<dbReference type="EMBL" id="CP012333">
    <property type="protein sequence ID" value="AKU96349.1"/>
    <property type="molecule type" value="Genomic_DNA"/>
</dbReference>
<dbReference type="PANTHER" id="PTHR33594">
    <property type="entry name" value="SUPERFAMILY HYDROLASE, PUTATIVE (AFU_ORTHOLOGUE AFUA_1G03035)-RELATED"/>
    <property type="match status" value="1"/>
</dbReference>
<dbReference type="SMART" id="SM00471">
    <property type="entry name" value="HDc"/>
    <property type="match status" value="1"/>
</dbReference>
<dbReference type="STRING" id="1391654.AKJ09_03013"/>
<protein>
    <submittedName>
        <fullName evidence="2">Metal-dependent phosphohydrolase</fullName>
    </submittedName>
</protein>
<dbReference type="PANTHER" id="PTHR33594:SF1">
    <property type="entry name" value="HD_PDEASE DOMAIN-CONTAINING PROTEIN"/>
    <property type="match status" value="1"/>
</dbReference>
<keyword evidence="3" id="KW-1185">Reference proteome</keyword>
<dbReference type="CDD" id="cd00077">
    <property type="entry name" value="HDc"/>
    <property type="match status" value="1"/>
</dbReference>
<reference evidence="2 3" key="1">
    <citation type="submission" date="2015-08" db="EMBL/GenBank/DDBJ databases">
        <authorList>
            <person name="Babu N.S."/>
            <person name="Beckwith C.J."/>
            <person name="Beseler K.G."/>
            <person name="Brison A."/>
            <person name="Carone J.V."/>
            <person name="Caskin T.P."/>
            <person name="Diamond M."/>
            <person name="Durham M.E."/>
            <person name="Foxe J.M."/>
            <person name="Go M."/>
            <person name="Henderson B.A."/>
            <person name="Jones I.B."/>
            <person name="McGettigan J.A."/>
            <person name="Micheletti S.J."/>
            <person name="Nasrallah M.E."/>
            <person name="Ortiz D."/>
            <person name="Piller C.R."/>
            <person name="Privatt S.R."/>
            <person name="Schneider S.L."/>
            <person name="Sharp S."/>
            <person name="Smith T.C."/>
            <person name="Stanton J.D."/>
            <person name="Ullery H.E."/>
            <person name="Wilson R.J."/>
            <person name="Serrano M.G."/>
            <person name="Buck G."/>
            <person name="Lee V."/>
            <person name="Wang Y."/>
            <person name="Carvalho R."/>
            <person name="Voegtly L."/>
            <person name="Shi R."/>
            <person name="Duckworth R."/>
            <person name="Johnson A."/>
            <person name="Loviza R."/>
            <person name="Walstead R."/>
            <person name="Shah Z."/>
            <person name="Kiflezghi M."/>
            <person name="Wade K."/>
            <person name="Ball S.L."/>
            <person name="Bradley K.W."/>
            <person name="Asai D.J."/>
            <person name="Bowman C.A."/>
            <person name="Russell D.A."/>
            <person name="Pope W.H."/>
            <person name="Jacobs-Sera D."/>
            <person name="Hendrix R.W."/>
            <person name="Hatfull G.F."/>
        </authorList>
    </citation>
    <scope>NUCLEOTIDE SEQUENCE [LARGE SCALE GENOMIC DNA]</scope>
    <source>
        <strain evidence="2 3">DSM 27648</strain>
    </source>
</reference>
<dbReference type="Proteomes" id="UP000064967">
    <property type="component" value="Chromosome"/>
</dbReference>
<dbReference type="SUPFAM" id="SSF109604">
    <property type="entry name" value="HD-domain/PDEase-like"/>
    <property type="match status" value="1"/>
</dbReference>